<dbReference type="SUPFAM" id="SSF48371">
    <property type="entry name" value="ARM repeat"/>
    <property type="match status" value="1"/>
</dbReference>
<keyword evidence="2" id="KW-1185">Reference proteome</keyword>
<organism evidence="1 2">
    <name type="scientific">Blattamonas nauphoetae</name>
    <dbReference type="NCBI Taxonomy" id="2049346"/>
    <lineage>
        <taxon>Eukaryota</taxon>
        <taxon>Metamonada</taxon>
        <taxon>Preaxostyla</taxon>
        <taxon>Oxymonadida</taxon>
        <taxon>Blattamonas</taxon>
    </lineage>
</organism>
<dbReference type="CDD" id="cd06561">
    <property type="entry name" value="AlkD_like"/>
    <property type="match status" value="1"/>
</dbReference>
<dbReference type="InterPro" id="IPR016024">
    <property type="entry name" value="ARM-type_fold"/>
</dbReference>
<evidence type="ECO:0000313" key="1">
    <source>
        <dbReference type="EMBL" id="KAK2953434.1"/>
    </source>
</evidence>
<dbReference type="Gene3D" id="1.25.10.90">
    <property type="match status" value="1"/>
</dbReference>
<dbReference type="Proteomes" id="UP001281761">
    <property type="component" value="Unassembled WGS sequence"/>
</dbReference>
<comment type="caution">
    <text evidence="1">The sequence shown here is derived from an EMBL/GenBank/DDBJ whole genome shotgun (WGS) entry which is preliminary data.</text>
</comment>
<name>A0ABQ9XNV4_9EUKA</name>
<gene>
    <name evidence="1" type="ORF">BLNAU_11568</name>
</gene>
<dbReference type="Pfam" id="PF08713">
    <property type="entry name" value="DNA_alkylation"/>
    <property type="match status" value="1"/>
</dbReference>
<proteinExistence type="predicted"/>
<dbReference type="PANTHER" id="PTHR34070:SF1">
    <property type="entry name" value="DNA ALKYLATION REPAIR PROTEIN"/>
    <property type="match status" value="1"/>
</dbReference>
<evidence type="ECO:0000313" key="2">
    <source>
        <dbReference type="Proteomes" id="UP001281761"/>
    </source>
</evidence>
<dbReference type="PANTHER" id="PTHR34070">
    <property type="entry name" value="ARMADILLO-TYPE FOLD"/>
    <property type="match status" value="1"/>
</dbReference>
<dbReference type="InterPro" id="IPR014825">
    <property type="entry name" value="DNA_alkylation"/>
</dbReference>
<protein>
    <submittedName>
        <fullName evidence="1">DNA alkylation repair protein</fullName>
    </submittedName>
</protein>
<sequence length="222" mass="25724">MQRYFKTGKGDYGEGDVFVGVTSPETRSIANKYQNLSFDQIKILLNDEIHECRSTALTILVEQFKKADETQKKAIQDFYLENLDRVNNWDLVDTSAHYLVGELHETDEALFDRLSSSDNMWHRRVAMESTYHTIKKGNLVPAIRMASKLVTNTEDLMHKVVGWMLREVGKQDKKVLVKFLNENLDTISRTTLSYCTEKMTSGERAKWREKRQVAHQNKQASD</sequence>
<accession>A0ABQ9XNV4</accession>
<dbReference type="EMBL" id="JARBJD010000091">
    <property type="protein sequence ID" value="KAK2953434.1"/>
    <property type="molecule type" value="Genomic_DNA"/>
</dbReference>
<reference evidence="1 2" key="1">
    <citation type="journal article" date="2022" name="bioRxiv">
        <title>Genomics of Preaxostyla Flagellates Illuminates Evolutionary Transitions and the Path Towards Mitochondrial Loss.</title>
        <authorList>
            <person name="Novak L.V.F."/>
            <person name="Treitli S.C."/>
            <person name="Pyrih J."/>
            <person name="Halakuc P."/>
            <person name="Pipaliya S.V."/>
            <person name="Vacek V."/>
            <person name="Brzon O."/>
            <person name="Soukal P."/>
            <person name="Eme L."/>
            <person name="Dacks J.B."/>
            <person name="Karnkowska A."/>
            <person name="Elias M."/>
            <person name="Hampl V."/>
        </authorList>
    </citation>
    <scope>NUCLEOTIDE SEQUENCE [LARGE SCALE GENOMIC DNA]</scope>
    <source>
        <strain evidence="1">NAU3</strain>
        <tissue evidence="1">Gut</tissue>
    </source>
</reference>